<dbReference type="PROSITE" id="PS50801">
    <property type="entry name" value="STAS"/>
    <property type="match status" value="1"/>
</dbReference>
<gene>
    <name evidence="2" type="ORF">GH811_02165</name>
</gene>
<sequence>MGEDYNTSVTVIKNNLIVAFPAEMTDSCIQNIEKTIIDKTYQKNIRGVLLNFSMVTVMDTYTYQAFENITRVFSLMGIQTIWVGLNPGVVFGLIDLDVAINIRIKMAINLEIGLTLLN</sequence>
<protein>
    <submittedName>
        <fullName evidence="2">STAS domain-containing protein</fullName>
    </submittedName>
</protein>
<proteinExistence type="predicted"/>
<keyword evidence="3" id="KW-1185">Reference proteome</keyword>
<accession>A0ABR6YTA2</accession>
<dbReference type="RefSeq" id="WP_186893074.1">
    <property type="nucleotide sequence ID" value="NZ_WJBE01000001.1"/>
</dbReference>
<evidence type="ECO:0000313" key="2">
    <source>
        <dbReference type="EMBL" id="MBC3898422.1"/>
    </source>
</evidence>
<name>A0ABR6YTA2_9FIRM</name>
<dbReference type="Pfam" id="PF01740">
    <property type="entry name" value="STAS"/>
    <property type="match status" value="1"/>
</dbReference>
<dbReference type="Gene3D" id="3.30.750.24">
    <property type="entry name" value="STAS domain"/>
    <property type="match status" value="1"/>
</dbReference>
<dbReference type="EMBL" id="WJBE01000001">
    <property type="protein sequence ID" value="MBC3898422.1"/>
    <property type="molecule type" value="Genomic_DNA"/>
</dbReference>
<organism evidence="2 3">
    <name type="scientific">Acetobacterium malicum</name>
    <dbReference type="NCBI Taxonomy" id="52692"/>
    <lineage>
        <taxon>Bacteria</taxon>
        <taxon>Bacillati</taxon>
        <taxon>Bacillota</taxon>
        <taxon>Clostridia</taxon>
        <taxon>Eubacteriales</taxon>
        <taxon>Eubacteriaceae</taxon>
        <taxon>Acetobacterium</taxon>
    </lineage>
</organism>
<dbReference type="InterPro" id="IPR036513">
    <property type="entry name" value="STAS_dom_sf"/>
</dbReference>
<evidence type="ECO:0000313" key="3">
    <source>
        <dbReference type="Proteomes" id="UP000622405"/>
    </source>
</evidence>
<reference evidence="2 3" key="1">
    <citation type="journal article" date="2020" name="mSystems">
        <title>Defining Genomic and Predicted Metabolic Features of the Acetobacterium Genus.</title>
        <authorList>
            <person name="Ross D.E."/>
            <person name="Marshall C.W."/>
            <person name="Gulliver D."/>
            <person name="May H.D."/>
            <person name="Norman R.S."/>
        </authorList>
    </citation>
    <scope>NUCLEOTIDE SEQUENCE [LARGE SCALE GENOMIC DNA]</scope>
    <source>
        <strain evidence="2 3">DSM 4132</strain>
    </source>
</reference>
<dbReference type="InterPro" id="IPR002645">
    <property type="entry name" value="STAS_dom"/>
</dbReference>
<evidence type="ECO:0000259" key="1">
    <source>
        <dbReference type="PROSITE" id="PS50801"/>
    </source>
</evidence>
<comment type="caution">
    <text evidence="2">The sequence shown here is derived from an EMBL/GenBank/DDBJ whole genome shotgun (WGS) entry which is preliminary data.</text>
</comment>
<feature type="domain" description="STAS" evidence="1">
    <location>
        <begin position="5"/>
        <end position="89"/>
    </location>
</feature>
<dbReference type="SUPFAM" id="SSF52091">
    <property type="entry name" value="SpoIIaa-like"/>
    <property type="match status" value="1"/>
</dbReference>
<dbReference type="Proteomes" id="UP000622405">
    <property type="component" value="Unassembled WGS sequence"/>
</dbReference>